<keyword evidence="3" id="KW-1185">Reference proteome</keyword>
<feature type="chain" id="PRO_5032918893" evidence="1">
    <location>
        <begin position="21"/>
        <end position="215"/>
    </location>
</feature>
<evidence type="ECO:0000313" key="2">
    <source>
        <dbReference type="EMBL" id="CAE7242723.1"/>
    </source>
</evidence>
<organism evidence="2 3">
    <name type="scientific">Symbiodinium pilosum</name>
    <name type="common">Dinoflagellate</name>
    <dbReference type="NCBI Taxonomy" id="2952"/>
    <lineage>
        <taxon>Eukaryota</taxon>
        <taxon>Sar</taxon>
        <taxon>Alveolata</taxon>
        <taxon>Dinophyceae</taxon>
        <taxon>Suessiales</taxon>
        <taxon>Symbiodiniaceae</taxon>
        <taxon>Symbiodinium</taxon>
    </lineage>
</organism>
<evidence type="ECO:0000256" key="1">
    <source>
        <dbReference type="SAM" id="SignalP"/>
    </source>
</evidence>
<feature type="signal peptide" evidence="1">
    <location>
        <begin position="1"/>
        <end position="20"/>
    </location>
</feature>
<protein>
    <submittedName>
        <fullName evidence="2">Uncharacterized protein</fullName>
    </submittedName>
</protein>
<dbReference type="PROSITE" id="PS51257">
    <property type="entry name" value="PROKAR_LIPOPROTEIN"/>
    <property type="match status" value="1"/>
</dbReference>
<accession>A0A812LFS6</accession>
<proteinExistence type="predicted"/>
<dbReference type="OrthoDB" id="408343at2759"/>
<keyword evidence="1" id="KW-0732">Signal</keyword>
<sequence>MALRFVTAELVLLLTACVGASCPPLEQVQKAEVVATYNVSKAQGRFYEVFVKDVVEAPCTCFLKDRRVTSKSLQDRDQLYCGFGEHRAWYHATEDNYFVTGQNARFDLVFQSPLIRKVHFPNIILGFAEDATGEYVWLVEYQCMQALGVQTYMGFNIYHRRWDPPEADVLAIQKVLEEAGLGEYWGHSIKPMGGPHCNYTASPSADEATETVLVV</sequence>
<gene>
    <name evidence="2" type="ORF">SPIL2461_LOCUS4293</name>
</gene>
<dbReference type="EMBL" id="CAJNIZ010005566">
    <property type="protein sequence ID" value="CAE7242723.1"/>
    <property type="molecule type" value="Genomic_DNA"/>
</dbReference>
<name>A0A812LFS6_SYMPI</name>
<reference evidence="2" key="1">
    <citation type="submission" date="2021-02" db="EMBL/GenBank/DDBJ databases">
        <authorList>
            <person name="Dougan E. K."/>
            <person name="Rhodes N."/>
            <person name="Thang M."/>
            <person name="Chan C."/>
        </authorList>
    </citation>
    <scope>NUCLEOTIDE SEQUENCE</scope>
</reference>
<comment type="caution">
    <text evidence="2">The sequence shown here is derived from an EMBL/GenBank/DDBJ whole genome shotgun (WGS) entry which is preliminary data.</text>
</comment>
<evidence type="ECO:0000313" key="3">
    <source>
        <dbReference type="Proteomes" id="UP000649617"/>
    </source>
</evidence>
<dbReference type="AlphaFoldDB" id="A0A812LFS6"/>
<dbReference type="Proteomes" id="UP000649617">
    <property type="component" value="Unassembled WGS sequence"/>
</dbReference>